<evidence type="ECO:0000256" key="7">
    <source>
        <dbReference type="RuleBase" id="RU363032"/>
    </source>
</evidence>
<comment type="similarity">
    <text evidence="7">Belongs to the binding-protein-dependent transport system permease family.</text>
</comment>
<proteinExistence type="inferred from homology"/>
<evidence type="ECO:0000256" key="1">
    <source>
        <dbReference type="ARBA" id="ARBA00004651"/>
    </source>
</evidence>
<organism evidence="9 10">
    <name type="scientific">Roseomonas gilardii</name>
    <dbReference type="NCBI Taxonomy" id="257708"/>
    <lineage>
        <taxon>Bacteria</taxon>
        <taxon>Pseudomonadati</taxon>
        <taxon>Pseudomonadota</taxon>
        <taxon>Alphaproteobacteria</taxon>
        <taxon>Acetobacterales</taxon>
        <taxon>Roseomonadaceae</taxon>
        <taxon>Roseomonas</taxon>
    </lineage>
</organism>
<keyword evidence="3" id="KW-1003">Cell membrane</keyword>
<gene>
    <name evidence="9" type="ORF">RQ831_19270</name>
</gene>
<name>A0ABU3MKB4_9PROT</name>
<feature type="transmembrane region" description="Helical" evidence="7">
    <location>
        <begin position="178"/>
        <end position="197"/>
    </location>
</feature>
<dbReference type="Gene3D" id="1.10.3720.10">
    <property type="entry name" value="MetI-like"/>
    <property type="match status" value="1"/>
</dbReference>
<evidence type="ECO:0000256" key="2">
    <source>
        <dbReference type="ARBA" id="ARBA00022448"/>
    </source>
</evidence>
<evidence type="ECO:0000259" key="8">
    <source>
        <dbReference type="PROSITE" id="PS50928"/>
    </source>
</evidence>
<dbReference type="PANTHER" id="PTHR43163">
    <property type="entry name" value="DIPEPTIDE TRANSPORT SYSTEM PERMEASE PROTEIN DPPB-RELATED"/>
    <property type="match status" value="1"/>
</dbReference>
<sequence>MSIAYALRRLAWAIPTLLLVAVAVFALLRMVPGDPAQLMLGDSADAVQLDALRESMGLNQSLPVQFARWLEAALRGDLGRSLANNQAVLPLILDRFQVTASIVLAAVALAGLIAVPLGTLAAWKQNGPLDLAVVGGATLLLSIPSFWLGLLLLLFFGLKLGWVPVVGYVGFGEDPWQALLYVALPIVTLTLIETGVLTRMARSAAIDVLRLEYVAHARSKGLREATVLRRHVLPNAFAPTLTLLGIVLGNLLGGIAVIETVFTLPGLGRLLVDGIYARDYPVVQGCMLFVATVYVLVNLLVDLLYPFFDPRVAAE</sequence>
<keyword evidence="10" id="KW-1185">Reference proteome</keyword>
<feature type="transmembrane region" description="Helical" evidence="7">
    <location>
        <begin position="282"/>
        <end position="301"/>
    </location>
</feature>
<evidence type="ECO:0000256" key="3">
    <source>
        <dbReference type="ARBA" id="ARBA00022475"/>
    </source>
</evidence>
<evidence type="ECO:0000256" key="5">
    <source>
        <dbReference type="ARBA" id="ARBA00022989"/>
    </source>
</evidence>
<dbReference type="PROSITE" id="PS50928">
    <property type="entry name" value="ABC_TM1"/>
    <property type="match status" value="1"/>
</dbReference>
<comment type="caution">
    <text evidence="9">The sequence shown here is derived from an EMBL/GenBank/DDBJ whole genome shotgun (WGS) entry which is preliminary data.</text>
</comment>
<evidence type="ECO:0000313" key="10">
    <source>
        <dbReference type="Proteomes" id="UP001258945"/>
    </source>
</evidence>
<dbReference type="InterPro" id="IPR000515">
    <property type="entry name" value="MetI-like"/>
</dbReference>
<evidence type="ECO:0000313" key="9">
    <source>
        <dbReference type="EMBL" id="MDT8333197.1"/>
    </source>
</evidence>
<feature type="domain" description="ABC transmembrane type-1" evidence="8">
    <location>
        <begin position="96"/>
        <end position="305"/>
    </location>
</feature>
<accession>A0ABU3MKB4</accession>
<keyword evidence="2 7" id="KW-0813">Transport</keyword>
<comment type="subcellular location">
    <subcellularLocation>
        <location evidence="1 7">Cell membrane</location>
        <topology evidence="1 7">Multi-pass membrane protein</topology>
    </subcellularLocation>
</comment>
<feature type="transmembrane region" description="Helical" evidence="7">
    <location>
        <begin position="131"/>
        <end position="158"/>
    </location>
</feature>
<keyword evidence="5 7" id="KW-1133">Transmembrane helix</keyword>
<dbReference type="Pfam" id="PF00528">
    <property type="entry name" value="BPD_transp_1"/>
    <property type="match status" value="1"/>
</dbReference>
<protein>
    <submittedName>
        <fullName evidence="9">ABC transporter permease</fullName>
    </submittedName>
</protein>
<dbReference type="RefSeq" id="WP_314284421.1">
    <property type="nucleotide sequence ID" value="NZ_JAVVDO010000046.1"/>
</dbReference>
<dbReference type="CDD" id="cd06261">
    <property type="entry name" value="TM_PBP2"/>
    <property type="match status" value="1"/>
</dbReference>
<reference evidence="9 10" key="1">
    <citation type="journal article" date="2019" name="Microb. Pathog.">
        <title>Comparison of VITEK 2, MALDI-TOF MS, 16S rRNA gene sequencing, and whole-genome sequencing for identification of Roseomonas mucosa.</title>
        <authorList>
            <person name="Rudolph W.W."/>
            <person name="Gunzer F."/>
            <person name="Trauth M."/>
            <person name="Bunk B."/>
            <person name="Bigge R."/>
            <person name="Schrottner P."/>
        </authorList>
    </citation>
    <scope>NUCLEOTIDE SEQUENCE [LARGE SCALE GENOMIC DNA]</scope>
    <source>
        <strain evidence="9 10">DSM 103800</strain>
    </source>
</reference>
<evidence type="ECO:0000256" key="4">
    <source>
        <dbReference type="ARBA" id="ARBA00022692"/>
    </source>
</evidence>
<dbReference type="SUPFAM" id="SSF161098">
    <property type="entry name" value="MetI-like"/>
    <property type="match status" value="1"/>
</dbReference>
<dbReference type="Proteomes" id="UP001258945">
    <property type="component" value="Unassembled WGS sequence"/>
</dbReference>
<dbReference type="EMBL" id="JAVVDO010000046">
    <property type="protein sequence ID" value="MDT8333197.1"/>
    <property type="molecule type" value="Genomic_DNA"/>
</dbReference>
<keyword evidence="6 7" id="KW-0472">Membrane</keyword>
<keyword evidence="4 7" id="KW-0812">Transmembrane</keyword>
<dbReference type="InterPro" id="IPR045621">
    <property type="entry name" value="BPD_transp_1_N"/>
</dbReference>
<feature type="transmembrane region" description="Helical" evidence="7">
    <location>
        <begin position="236"/>
        <end position="262"/>
    </location>
</feature>
<dbReference type="InterPro" id="IPR035906">
    <property type="entry name" value="MetI-like_sf"/>
</dbReference>
<dbReference type="Pfam" id="PF19300">
    <property type="entry name" value="BPD_transp_1_N"/>
    <property type="match status" value="1"/>
</dbReference>
<evidence type="ECO:0000256" key="6">
    <source>
        <dbReference type="ARBA" id="ARBA00023136"/>
    </source>
</evidence>
<feature type="transmembrane region" description="Helical" evidence="7">
    <location>
        <begin position="98"/>
        <end position="119"/>
    </location>
</feature>
<dbReference type="PANTHER" id="PTHR43163:SF3">
    <property type="entry name" value="PEPTIDE ABC TRANSPORTER PERMEASE PROTEIN"/>
    <property type="match status" value="1"/>
</dbReference>